<accession>G0MH61</accession>
<dbReference type="EMBL" id="GL379794">
    <property type="protein sequence ID" value="EGT57846.1"/>
    <property type="molecule type" value="Genomic_DNA"/>
</dbReference>
<protein>
    <submittedName>
        <fullName evidence="1">Uncharacterized protein</fullName>
    </submittedName>
</protein>
<dbReference type="InParanoid" id="G0MH61"/>
<sequence length="125" mass="14595">MFNSRRSFTEGSQVFKLKIAQNHVINVTAKRFAVSNTPRLHSTQLEECRLFDIETIYLFKLMFTSGFQRGHWRKIKMFIENDTITTIVFWSGKAFIVQSNITWFKTTPGALSDYSNVFFSTTNAY</sequence>
<name>G0MH61_CAEBE</name>
<gene>
    <name evidence="1" type="ORF">CAEBREN_25114</name>
</gene>
<dbReference type="AlphaFoldDB" id="G0MH61"/>
<dbReference type="Proteomes" id="UP000008068">
    <property type="component" value="Unassembled WGS sequence"/>
</dbReference>
<keyword evidence="2" id="KW-1185">Reference proteome</keyword>
<evidence type="ECO:0000313" key="1">
    <source>
        <dbReference type="EMBL" id="EGT57846.1"/>
    </source>
</evidence>
<dbReference type="HOGENOM" id="CLU_1994630_0_0_1"/>
<reference evidence="2" key="1">
    <citation type="submission" date="2011-07" db="EMBL/GenBank/DDBJ databases">
        <authorList>
            <consortium name="Caenorhabditis brenneri Sequencing and Analysis Consortium"/>
            <person name="Wilson R.K."/>
        </authorList>
    </citation>
    <scope>NUCLEOTIDE SEQUENCE [LARGE SCALE GENOMIC DNA]</scope>
    <source>
        <strain evidence="2">PB2801</strain>
    </source>
</reference>
<proteinExistence type="predicted"/>
<organism evidence="2">
    <name type="scientific">Caenorhabditis brenneri</name>
    <name type="common">Nematode worm</name>
    <dbReference type="NCBI Taxonomy" id="135651"/>
    <lineage>
        <taxon>Eukaryota</taxon>
        <taxon>Metazoa</taxon>
        <taxon>Ecdysozoa</taxon>
        <taxon>Nematoda</taxon>
        <taxon>Chromadorea</taxon>
        <taxon>Rhabditida</taxon>
        <taxon>Rhabditina</taxon>
        <taxon>Rhabditomorpha</taxon>
        <taxon>Rhabditoidea</taxon>
        <taxon>Rhabditidae</taxon>
        <taxon>Peloderinae</taxon>
        <taxon>Caenorhabditis</taxon>
    </lineage>
</organism>
<evidence type="ECO:0000313" key="2">
    <source>
        <dbReference type="Proteomes" id="UP000008068"/>
    </source>
</evidence>